<dbReference type="Gene3D" id="2.60.110.10">
    <property type="entry name" value="Thaumatin"/>
    <property type="match status" value="1"/>
</dbReference>
<feature type="disulfide bond" evidence="1">
    <location>
        <begin position="151"/>
        <end position="242"/>
    </location>
</feature>
<dbReference type="STRING" id="1884261.A0A5C3Q9Y3"/>
<feature type="disulfide bond" evidence="1">
    <location>
        <begin position="29"/>
        <end position="255"/>
    </location>
</feature>
<evidence type="ECO:0000313" key="4">
    <source>
        <dbReference type="Proteomes" id="UP000305067"/>
    </source>
</evidence>
<accession>A0A5C3Q9Y3</accession>
<dbReference type="EMBL" id="ML178837">
    <property type="protein sequence ID" value="TFK98875.1"/>
    <property type="molecule type" value="Genomic_DNA"/>
</dbReference>
<feature type="chain" id="PRO_5022868323" evidence="2">
    <location>
        <begin position="21"/>
        <end position="256"/>
    </location>
</feature>
<reference evidence="3 4" key="1">
    <citation type="journal article" date="2019" name="Nat. Ecol. Evol.">
        <title>Megaphylogeny resolves global patterns of mushroom evolution.</title>
        <authorList>
            <person name="Varga T."/>
            <person name="Krizsan K."/>
            <person name="Foldi C."/>
            <person name="Dima B."/>
            <person name="Sanchez-Garcia M."/>
            <person name="Sanchez-Ramirez S."/>
            <person name="Szollosi G.J."/>
            <person name="Szarkandi J.G."/>
            <person name="Papp V."/>
            <person name="Albert L."/>
            <person name="Andreopoulos W."/>
            <person name="Angelini C."/>
            <person name="Antonin V."/>
            <person name="Barry K.W."/>
            <person name="Bougher N.L."/>
            <person name="Buchanan P."/>
            <person name="Buyck B."/>
            <person name="Bense V."/>
            <person name="Catcheside P."/>
            <person name="Chovatia M."/>
            <person name="Cooper J."/>
            <person name="Damon W."/>
            <person name="Desjardin D."/>
            <person name="Finy P."/>
            <person name="Geml J."/>
            <person name="Haridas S."/>
            <person name="Hughes K."/>
            <person name="Justo A."/>
            <person name="Karasinski D."/>
            <person name="Kautmanova I."/>
            <person name="Kiss B."/>
            <person name="Kocsube S."/>
            <person name="Kotiranta H."/>
            <person name="LaButti K.M."/>
            <person name="Lechner B.E."/>
            <person name="Liimatainen K."/>
            <person name="Lipzen A."/>
            <person name="Lukacs Z."/>
            <person name="Mihaltcheva S."/>
            <person name="Morgado L.N."/>
            <person name="Niskanen T."/>
            <person name="Noordeloos M.E."/>
            <person name="Ohm R.A."/>
            <person name="Ortiz-Santana B."/>
            <person name="Ovrebo C."/>
            <person name="Racz N."/>
            <person name="Riley R."/>
            <person name="Savchenko A."/>
            <person name="Shiryaev A."/>
            <person name="Soop K."/>
            <person name="Spirin V."/>
            <person name="Szebenyi C."/>
            <person name="Tomsovsky M."/>
            <person name="Tulloss R.E."/>
            <person name="Uehling J."/>
            <person name="Grigoriev I.V."/>
            <person name="Vagvolgyi C."/>
            <person name="Papp T."/>
            <person name="Martin F.M."/>
            <person name="Miettinen O."/>
            <person name="Hibbett D.S."/>
            <person name="Nagy L.G."/>
        </authorList>
    </citation>
    <scope>NUCLEOTIDE SEQUENCE [LARGE SCALE GENOMIC DNA]</scope>
    <source>
        <strain evidence="3 4">CBS 309.79</strain>
    </source>
</reference>
<dbReference type="AlphaFoldDB" id="A0A5C3Q9Y3"/>
<dbReference type="OrthoDB" id="430315at2759"/>
<evidence type="ECO:0000256" key="1">
    <source>
        <dbReference type="PIRSR" id="PIRSR002703-1"/>
    </source>
</evidence>
<feature type="disulfide bond" evidence="1">
    <location>
        <begin position="156"/>
        <end position="223"/>
    </location>
</feature>
<name>A0A5C3Q9Y3_9AGAR</name>
<feature type="disulfide bond" evidence="1">
    <location>
        <begin position="81"/>
        <end position="92"/>
    </location>
</feature>
<feature type="disulfide bond" evidence="1">
    <location>
        <begin position="198"/>
        <end position="208"/>
    </location>
</feature>
<protein>
    <submittedName>
        <fullName evidence="3">Thaumatin</fullName>
    </submittedName>
</protein>
<dbReference type="InterPro" id="IPR001938">
    <property type="entry name" value="Thaumatin"/>
</dbReference>
<gene>
    <name evidence="3" type="ORF">BDV98DRAFT_533616</name>
</gene>
<feature type="disulfide bond" evidence="1">
    <location>
        <begin position="164"/>
        <end position="179"/>
    </location>
</feature>
<dbReference type="PROSITE" id="PS51367">
    <property type="entry name" value="THAUMATIN_2"/>
    <property type="match status" value="1"/>
</dbReference>
<dbReference type="SMART" id="SM00205">
    <property type="entry name" value="THN"/>
    <property type="match status" value="1"/>
</dbReference>
<dbReference type="InterPro" id="IPR037176">
    <property type="entry name" value="Osmotin/thaumatin-like_sf"/>
</dbReference>
<keyword evidence="4" id="KW-1185">Reference proteome</keyword>
<feature type="disulfide bond" evidence="1">
    <location>
        <begin position="183"/>
        <end position="197"/>
    </location>
</feature>
<feature type="signal peptide" evidence="2">
    <location>
        <begin position="1"/>
        <end position="20"/>
    </location>
</feature>
<dbReference type="Pfam" id="PF00314">
    <property type="entry name" value="Thaumatin"/>
    <property type="match status" value="1"/>
</dbReference>
<organism evidence="3 4">
    <name type="scientific">Pterulicium gracile</name>
    <dbReference type="NCBI Taxonomy" id="1884261"/>
    <lineage>
        <taxon>Eukaryota</taxon>
        <taxon>Fungi</taxon>
        <taxon>Dikarya</taxon>
        <taxon>Basidiomycota</taxon>
        <taxon>Agaricomycotina</taxon>
        <taxon>Agaricomycetes</taxon>
        <taxon>Agaricomycetidae</taxon>
        <taxon>Agaricales</taxon>
        <taxon>Pleurotineae</taxon>
        <taxon>Pterulaceae</taxon>
        <taxon>Pterulicium</taxon>
    </lineage>
</organism>
<proteinExistence type="predicted"/>
<dbReference type="Proteomes" id="UP000305067">
    <property type="component" value="Unassembled WGS sequence"/>
</dbReference>
<dbReference type="SUPFAM" id="SSF49870">
    <property type="entry name" value="Osmotin, thaumatin-like protein"/>
    <property type="match status" value="1"/>
</dbReference>
<sequence>MSRILIAASLIAAAVSPALARTFTVKNNCPYTIWPAHFTDLNVAANVPDYPSGWEQRSGASVSFFVPDNWKAGRLWARTDCNFSISAPPLQCSTGGCNGGLRCDPRTGTGVPPVTVAEWTFEGDGNQDFYDVSLVDGFNIPMKIDISPAQCADPACNVNLNPACPNELKHVVNGQVKGCKSACFANLDGNQANSPNCCSGQYGLPGTCPPSGVQFYDFFKSRCPTSYAYAYDESSETALWTCDSGLKPNYTITFCP</sequence>
<keyword evidence="1" id="KW-1015">Disulfide bond</keyword>
<keyword evidence="2" id="KW-0732">Signal</keyword>
<evidence type="ECO:0000256" key="2">
    <source>
        <dbReference type="SAM" id="SignalP"/>
    </source>
</evidence>
<dbReference type="PIRSF" id="PIRSF002703">
    <property type="entry name" value="Thaumatin"/>
    <property type="match status" value="1"/>
</dbReference>
<dbReference type="PANTHER" id="PTHR31048">
    <property type="entry name" value="OS03G0233200 PROTEIN"/>
    <property type="match status" value="1"/>
</dbReference>
<dbReference type="PRINTS" id="PR00347">
    <property type="entry name" value="THAUMATIN"/>
</dbReference>
<evidence type="ECO:0000313" key="3">
    <source>
        <dbReference type="EMBL" id="TFK98875.1"/>
    </source>
</evidence>
<feature type="disulfide bond" evidence="1">
    <location>
        <begin position="97"/>
        <end position="103"/>
    </location>
</feature>